<dbReference type="PROSITE" id="PS51192">
    <property type="entry name" value="HELICASE_ATP_BIND_1"/>
    <property type="match status" value="1"/>
</dbReference>
<dbReference type="SUPFAM" id="SSF158702">
    <property type="entry name" value="Sec63 N-terminal domain-like"/>
    <property type="match status" value="1"/>
</dbReference>
<dbReference type="Gene3D" id="1.10.3380.10">
    <property type="entry name" value="Sec63 N-terminal domain-like domain"/>
    <property type="match status" value="1"/>
</dbReference>
<dbReference type="CDD" id="cd18795">
    <property type="entry name" value="SF2_C_Ski2"/>
    <property type="match status" value="1"/>
</dbReference>
<dbReference type="EC" id="5.6.2.4" evidence="9"/>
<feature type="compositionally biased region" description="Low complexity" evidence="11">
    <location>
        <begin position="284"/>
        <end position="294"/>
    </location>
</feature>
<feature type="region of interest" description="Disordered" evidence="11">
    <location>
        <begin position="334"/>
        <end position="368"/>
    </location>
</feature>
<feature type="compositionally biased region" description="Acidic residues" evidence="11">
    <location>
        <begin position="1389"/>
        <end position="1399"/>
    </location>
</feature>
<keyword evidence="7" id="KW-0469">Meiosis</keyword>
<dbReference type="EMBL" id="JALLPB020000041">
    <property type="protein sequence ID" value="KAL3823289.1"/>
    <property type="molecule type" value="Genomic_DNA"/>
</dbReference>
<dbReference type="Pfam" id="PF00271">
    <property type="entry name" value="Helicase_C"/>
    <property type="match status" value="1"/>
</dbReference>
<dbReference type="Gene3D" id="3.40.50.300">
    <property type="entry name" value="P-loop containing nucleotide triphosphate hydrolases"/>
    <property type="match status" value="2"/>
</dbReference>
<dbReference type="InterPro" id="IPR027417">
    <property type="entry name" value="P-loop_NTPase"/>
</dbReference>
<dbReference type="GO" id="GO:0005524">
    <property type="term" value="F:ATP binding"/>
    <property type="evidence" value="ECO:0007669"/>
    <property type="project" value="UniProtKB-KW"/>
</dbReference>
<dbReference type="Proteomes" id="UP001530377">
    <property type="component" value="Unassembled WGS sequence"/>
</dbReference>
<feature type="domain" description="Helicase ATP-binding" evidence="12">
    <location>
        <begin position="482"/>
        <end position="702"/>
    </location>
</feature>
<feature type="compositionally biased region" description="Polar residues" evidence="11">
    <location>
        <begin position="1466"/>
        <end position="1479"/>
    </location>
</feature>
<feature type="region of interest" description="Disordered" evidence="11">
    <location>
        <begin position="278"/>
        <end position="310"/>
    </location>
</feature>
<evidence type="ECO:0000256" key="11">
    <source>
        <dbReference type="SAM" id="MobiDB-lite"/>
    </source>
</evidence>
<evidence type="ECO:0000256" key="3">
    <source>
        <dbReference type="ARBA" id="ARBA00022801"/>
    </source>
</evidence>
<evidence type="ECO:0000259" key="12">
    <source>
        <dbReference type="PROSITE" id="PS51192"/>
    </source>
</evidence>
<dbReference type="PANTHER" id="PTHR47835:SF3">
    <property type="entry name" value="HELICASE FOR MEIOSIS 1"/>
    <property type="match status" value="1"/>
</dbReference>
<evidence type="ECO:0000313" key="15">
    <source>
        <dbReference type="Proteomes" id="UP001530377"/>
    </source>
</evidence>
<proteinExistence type="inferred from homology"/>
<feature type="compositionally biased region" description="Polar residues" evidence="11">
    <location>
        <begin position="349"/>
        <end position="368"/>
    </location>
</feature>
<evidence type="ECO:0000256" key="9">
    <source>
        <dbReference type="ARBA" id="ARBA00034808"/>
    </source>
</evidence>
<dbReference type="InterPro" id="IPR011545">
    <property type="entry name" value="DEAD/DEAH_box_helicase_dom"/>
</dbReference>
<feature type="region of interest" description="Disordered" evidence="11">
    <location>
        <begin position="1336"/>
        <end position="1437"/>
    </location>
</feature>
<sequence length="2023" mass="223619">MTAPVHDEFDDLFVNDGHGAVGNNDGGREVEDEGAKGKTCERDDVIGIDSSPSSYVVDRNDDVIDLSSSSSSSFTSISSSDDEVASVTDENRNQVGSMPAVGRRYDNDKSKTSHDKGADMPNGVIYELDDLNDTDDEVAMTVTGGGMAKITQSRTTTCRGDRDDENALVRDRRTANDRRFDALDDDALAELEEDDSVAIDMSSKAIPGKENPVRSKMLQDFTISYNCEVKKCPVGEELFESSDDEADRINKENSSPNKSKPMKLGYFENRRHEDVMLDLSDGVTTSSKRSTSSSLDTPRENSSCSSSTPSVLVTANDSLKGEDAVKAGIVASITTPETSVNPHQRKSQDNQPKQGASRNYQENSSHVDQSVLSTISNLSSAGPVIKKTAHDATTGVILLPDIGLSPLAQLSELQQLGIDHSQYKPPSHTLSPDPIVHKLDLKSRPAHTRRNTAVDQVFSGHIKNLWKSKFASFNHVQSEMAHVLANSDDNVIVSAPTGAGKTVLFEMAIARLISGNIPGWHVRQDKLNEMVASVLKVRKVVYIAPNKALCEERQSDWSKRLADIDPRIICTTITGDANASSCYAEIASAHLIMTTPEKWDSITRRWNDQFVLLSSIKLVLIDEIHLIGEKERGACLESVICRMKTIQRATCARKLTTSEIASSSYKFTNPEALMSKMRIGIVIIDVYFLSYVVLAVSATLPNLGHIASFVESGEAYIFDQSYRPVPLNVYVQACGHIGNNRYLFDKSLKQHVPSILRRFSSGRPSMVFCHSKKETEELADELTKSYADPSDLNKSALVNYWNKAENVSLKKCIIRGIAFHHAGLDPSDRRLVEEAFGSGVISCLAATSTLSMGVNLPSHLVVIKGTSAYRGACDGHQDIDTGTLLQMMGRAGRPGFDTSGTAVIMTDSLSKTRYENLSQGLKVIESHLMDNNKLTEVLNIEISQGVIVSAEEAVDWVKGTFLYRRILSNPLLYGFYGKGDDALHSFIHEMCATSIDNLRKIRAISVDEHGKFSPDAGCYVMSRNFIDFEAMKAIVKLPHDSGPVQLLHMMSNCAKIQTPLRRNEKKALNEAYKAIKYKLDGPQSKVRIQTDAEKCFVMLQAAIGQYFFDELALRHQMSYMIDGASQVLSAIEQYAKEGSRNGQVAIQAMLLRRSLYSSLWGEHDGVLNQIGGVTQEMTAKLKRSGISSFTDAMSRSNEDIVKAINVTDAFADSLRVAASTLLHHTLKLTAAFNEKDNDGGCELNVTLKRRVAGSIEEIHSKVVSYSLVIFTDRAGGLLHYSDEISSPATLRLRLPQKETFGRIYIRLVSNLVGLDEQVSVEGLGKVQKSSFSLSPNVAKGMKNQSHSSLLQARSEKKRPLDIHRNSISNISDNRLHKRGKENKERDDDCIIIDPEAVDYDEPKSSKVAGERSRSKKVVTPSPHPHIKNQYTKQSIPASDTTTSLMSESYKTANTQPQIIPGHSGRRSNTASWQNISSTRNDARNDRSKWFQVKAQQKTAQQTAFNSPKENPFATYSFDPNNIENSLVSNADKGKHQIQQQFIIPSNVPMADHSTEKPRFQAFHTPANAKHRSATSRRISSVGLLQQKATELQQFYSTQRQKQNNALDAAVHNHINDRRMNQYVRRNLDSDHFLNPGTSSQRSSYHQHIGTSARSVMQQSVGMMAPESSRMLPPPIVMGHNFTVPIDSVREPHCHHHRGAPTGSLMQQSFGVGMAQSSHTPSPFMGHSNISTIARGDNYTGGVLSIATRPVSSAGQSIASRLRENSVGRTNFQECAHPKYNCPIQRGHDQLQLDHQLHMPNFKEGVPAFQEDMAYRHFGDTFYNHTCLGLDATSTVYELPPGNISGGISTQDHFFDGCTKCTNLDIFHGGSFGNTSGVDYQHSAPQQQIAGHATLHHPCHYLEPRDQTALPSDPHKYNMQQPTLRDKSGDTTQFGGGHATLHNHYQHSVHQQTARHATIHHPYHHFESRDQTQFPSNAYTNDLQQSQNFHCIDNPPMQEVVVQNNSVRSGLGGDDTSQFEDAFL</sequence>
<comment type="similarity">
    <text evidence="1">Belongs to the helicase family. SKI2 subfamily.</text>
</comment>
<dbReference type="SMART" id="SM00487">
    <property type="entry name" value="DEXDc"/>
    <property type="match status" value="1"/>
</dbReference>
<evidence type="ECO:0000256" key="10">
    <source>
        <dbReference type="ARBA" id="ARBA00048988"/>
    </source>
</evidence>
<name>A0ABD3SFI3_9STRA</name>
<protein>
    <recommendedName>
        <fullName evidence="9">DNA 3'-5' helicase</fullName>
        <ecNumber evidence="9">5.6.2.4</ecNumber>
    </recommendedName>
</protein>
<feature type="region of interest" description="Disordered" evidence="11">
    <location>
        <begin position="242"/>
        <end position="264"/>
    </location>
</feature>
<dbReference type="GO" id="GO:0043138">
    <property type="term" value="F:3'-5' DNA helicase activity"/>
    <property type="evidence" value="ECO:0007669"/>
    <property type="project" value="UniProtKB-EC"/>
</dbReference>
<evidence type="ECO:0000256" key="8">
    <source>
        <dbReference type="ARBA" id="ARBA00034617"/>
    </source>
</evidence>
<keyword evidence="4" id="KW-0347">Helicase</keyword>
<evidence type="ECO:0000259" key="13">
    <source>
        <dbReference type="PROSITE" id="PS51194"/>
    </source>
</evidence>
<feature type="compositionally biased region" description="Low complexity" evidence="11">
    <location>
        <begin position="67"/>
        <end position="79"/>
    </location>
</feature>
<dbReference type="InterPro" id="IPR001650">
    <property type="entry name" value="Helicase_C-like"/>
</dbReference>
<feature type="domain" description="Helicase C-terminal" evidence="13">
    <location>
        <begin position="747"/>
        <end position="954"/>
    </location>
</feature>
<evidence type="ECO:0000313" key="14">
    <source>
        <dbReference type="EMBL" id="KAL3823289.1"/>
    </source>
</evidence>
<keyword evidence="15" id="KW-1185">Reference proteome</keyword>
<dbReference type="GO" id="GO:0051321">
    <property type="term" value="P:meiotic cell cycle"/>
    <property type="evidence" value="ECO:0007669"/>
    <property type="project" value="UniProtKB-KW"/>
</dbReference>
<comment type="catalytic activity">
    <reaction evidence="10">
        <text>ATP + H2O = ADP + phosphate + H(+)</text>
        <dbReference type="Rhea" id="RHEA:13065"/>
        <dbReference type="ChEBI" id="CHEBI:15377"/>
        <dbReference type="ChEBI" id="CHEBI:15378"/>
        <dbReference type="ChEBI" id="CHEBI:30616"/>
        <dbReference type="ChEBI" id="CHEBI:43474"/>
        <dbReference type="ChEBI" id="CHEBI:456216"/>
        <dbReference type="EC" id="5.6.2.4"/>
    </reaction>
</comment>
<feature type="region of interest" description="Disordered" evidence="11">
    <location>
        <begin position="1454"/>
        <end position="1484"/>
    </location>
</feature>
<feature type="compositionally biased region" description="Polar residues" evidence="11">
    <location>
        <begin position="1428"/>
        <end position="1437"/>
    </location>
</feature>
<evidence type="ECO:0000256" key="7">
    <source>
        <dbReference type="ARBA" id="ARBA00023254"/>
    </source>
</evidence>
<keyword evidence="5" id="KW-0067">ATP-binding</keyword>
<dbReference type="InterPro" id="IPR052247">
    <property type="entry name" value="Meiotic_Crossover_Helicase"/>
</dbReference>
<feature type="region of interest" description="Disordered" evidence="11">
    <location>
        <begin position="1"/>
        <end position="123"/>
    </location>
</feature>
<evidence type="ECO:0000256" key="4">
    <source>
        <dbReference type="ARBA" id="ARBA00022806"/>
    </source>
</evidence>
<dbReference type="PROSITE" id="PS51194">
    <property type="entry name" value="HELICASE_CTER"/>
    <property type="match status" value="1"/>
</dbReference>
<evidence type="ECO:0000256" key="5">
    <source>
        <dbReference type="ARBA" id="ARBA00022840"/>
    </source>
</evidence>
<keyword evidence="6" id="KW-0413">Isomerase</keyword>
<feature type="compositionally biased region" description="Basic and acidic residues" evidence="11">
    <location>
        <begin position="1353"/>
        <end position="1364"/>
    </location>
</feature>
<feature type="compositionally biased region" description="Basic and acidic residues" evidence="11">
    <location>
        <begin position="26"/>
        <end position="45"/>
    </location>
</feature>
<dbReference type="InterPro" id="IPR057842">
    <property type="entry name" value="WH_MER3"/>
</dbReference>
<gene>
    <name evidence="14" type="ORF">ACHAXA_003437</name>
</gene>
<dbReference type="InterPro" id="IPR004179">
    <property type="entry name" value="Sec63-dom"/>
</dbReference>
<keyword evidence="2" id="KW-0547">Nucleotide-binding</keyword>
<feature type="compositionally biased region" description="Basic and acidic residues" evidence="11">
    <location>
        <begin position="1400"/>
        <end position="1412"/>
    </location>
</feature>
<dbReference type="SUPFAM" id="SSF52540">
    <property type="entry name" value="P-loop containing nucleoside triphosphate hydrolases"/>
    <property type="match status" value="2"/>
</dbReference>
<evidence type="ECO:0000256" key="6">
    <source>
        <dbReference type="ARBA" id="ARBA00023235"/>
    </source>
</evidence>
<dbReference type="InterPro" id="IPR014001">
    <property type="entry name" value="Helicase_ATP-bd"/>
</dbReference>
<dbReference type="SMART" id="SM00973">
    <property type="entry name" value="Sec63"/>
    <property type="match status" value="1"/>
</dbReference>
<organism evidence="14 15">
    <name type="scientific">Cyclostephanos tholiformis</name>
    <dbReference type="NCBI Taxonomy" id="382380"/>
    <lineage>
        <taxon>Eukaryota</taxon>
        <taxon>Sar</taxon>
        <taxon>Stramenopiles</taxon>
        <taxon>Ochrophyta</taxon>
        <taxon>Bacillariophyta</taxon>
        <taxon>Coscinodiscophyceae</taxon>
        <taxon>Thalassiosirophycidae</taxon>
        <taxon>Stephanodiscales</taxon>
        <taxon>Stephanodiscaceae</taxon>
        <taxon>Cyclostephanos</taxon>
    </lineage>
</organism>
<evidence type="ECO:0000256" key="1">
    <source>
        <dbReference type="ARBA" id="ARBA00010140"/>
    </source>
</evidence>
<dbReference type="SMART" id="SM00490">
    <property type="entry name" value="HELICc"/>
    <property type="match status" value="1"/>
</dbReference>
<dbReference type="Pfam" id="PF02889">
    <property type="entry name" value="Sec63"/>
    <property type="match status" value="1"/>
</dbReference>
<dbReference type="FunFam" id="1.10.10.10:FF:000012">
    <property type="entry name" value="U5 small nuclear ribonucleoprotein helicase"/>
    <property type="match status" value="1"/>
</dbReference>
<feature type="compositionally biased region" description="Basic and acidic residues" evidence="11">
    <location>
        <begin position="103"/>
        <end position="118"/>
    </location>
</feature>
<dbReference type="Pfam" id="PF23445">
    <property type="entry name" value="WHD_SNRNP200"/>
    <property type="match status" value="1"/>
</dbReference>
<dbReference type="Gene3D" id="1.10.10.10">
    <property type="entry name" value="Winged helix-like DNA-binding domain superfamily/Winged helix DNA-binding domain"/>
    <property type="match status" value="1"/>
</dbReference>
<accession>A0ABD3SFI3</accession>
<comment type="catalytic activity">
    <reaction evidence="8">
        <text>Couples ATP hydrolysis with the unwinding of duplex DNA by translocating in the 3'-5' direction.</text>
        <dbReference type="EC" id="5.6.2.4"/>
    </reaction>
</comment>
<keyword evidence="3" id="KW-0378">Hydrolase</keyword>
<dbReference type="PANTHER" id="PTHR47835">
    <property type="entry name" value="HFM1, ATP DEPENDENT DNA HELICASE HOMOLOG"/>
    <property type="match status" value="1"/>
</dbReference>
<comment type="caution">
    <text evidence="14">The sequence shown here is derived from an EMBL/GenBank/DDBJ whole genome shotgun (WGS) entry which is preliminary data.</text>
</comment>
<feature type="compositionally biased region" description="Polar residues" evidence="11">
    <location>
        <begin position="1342"/>
        <end position="1351"/>
    </location>
</feature>
<evidence type="ECO:0000256" key="2">
    <source>
        <dbReference type="ARBA" id="ARBA00022741"/>
    </source>
</evidence>
<reference evidence="14 15" key="1">
    <citation type="submission" date="2024-10" db="EMBL/GenBank/DDBJ databases">
        <title>Updated reference genomes for cyclostephanoid diatoms.</title>
        <authorList>
            <person name="Roberts W.R."/>
            <person name="Alverson A.J."/>
        </authorList>
    </citation>
    <scope>NUCLEOTIDE SEQUENCE [LARGE SCALE GENOMIC DNA]</scope>
    <source>
        <strain evidence="14 15">AJA228-03</strain>
    </source>
</reference>
<dbReference type="Pfam" id="PF00270">
    <property type="entry name" value="DEAD"/>
    <property type="match status" value="1"/>
</dbReference>
<dbReference type="GO" id="GO:0016787">
    <property type="term" value="F:hydrolase activity"/>
    <property type="evidence" value="ECO:0007669"/>
    <property type="project" value="UniProtKB-KW"/>
</dbReference>
<dbReference type="InterPro" id="IPR036388">
    <property type="entry name" value="WH-like_DNA-bd_sf"/>
</dbReference>